<reference evidence="4" key="1">
    <citation type="submission" date="2022-10" db="EMBL/GenBank/DDBJ databases">
        <title>Roseovarius pelagicus sp. nov., isolated from Arctic seawater.</title>
        <authorList>
            <person name="Hong Y.W."/>
            <person name="Hwang C.Y."/>
        </authorList>
    </citation>
    <scope>NUCLEOTIDE SEQUENCE</scope>
    <source>
        <strain evidence="4">HL-MP18</strain>
    </source>
</reference>
<protein>
    <submittedName>
        <fullName evidence="4">3-phosphoglycerate dehydrogenase</fullName>
    </submittedName>
</protein>
<dbReference type="SUPFAM" id="SSF51735">
    <property type="entry name" value="NAD(P)-binding Rossmann-fold domains"/>
    <property type="match status" value="1"/>
</dbReference>
<evidence type="ECO:0000313" key="4">
    <source>
        <dbReference type="EMBL" id="UXX82788.1"/>
    </source>
</evidence>
<sequence>MKCLIIQPIHQAGLERLRQSGITPVICPAPDMETVARHILDCDAAITRDAGFDAGAFAAADKLRVVAVHGAGHDPVDKQAAAKAGVLITNTPGTNARSVAELALGLALGVARRIPAADGAMRLGQAGFRESASFRELSDGTALIVGWGATGSSLGGMLHDAFGMRVLAHTPRRPAEQWVTHAPDLHTALAEADLISLNAPLRPETRNLIDASAFTAMKPGAILINVARAGLIDEPALQDALTAGKLGGAGLDMVSAHAAQGLLATFPNVIFTPHIGGTTEAALRRTAEAAASQVIEALSGRLPTMTINPEVWRNKV</sequence>
<organism evidence="4 5">
    <name type="scientific">Roseovarius pelagicus</name>
    <dbReference type="NCBI Taxonomy" id="2980108"/>
    <lineage>
        <taxon>Bacteria</taxon>
        <taxon>Pseudomonadati</taxon>
        <taxon>Pseudomonadota</taxon>
        <taxon>Alphaproteobacteria</taxon>
        <taxon>Rhodobacterales</taxon>
        <taxon>Roseobacteraceae</taxon>
        <taxon>Roseovarius</taxon>
    </lineage>
</organism>
<dbReference type="SUPFAM" id="SSF52283">
    <property type="entry name" value="Formate/glycerate dehydrogenase catalytic domain-like"/>
    <property type="match status" value="1"/>
</dbReference>
<keyword evidence="1" id="KW-0560">Oxidoreductase</keyword>
<accession>A0ABY6DC77</accession>
<evidence type="ECO:0000259" key="3">
    <source>
        <dbReference type="Pfam" id="PF02826"/>
    </source>
</evidence>
<dbReference type="Gene3D" id="3.40.50.720">
    <property type="entry name" value="NAD(P)-binding Rossmann-like Domain"/>
    <property type="match status" value="2"/>
</dbReference>
<gene>
    <name evidence="4" type="ORF">N7U68_17135</name>
</gene>
<evidence type="ECO:0000313" key="5">
    <source>
        <dbReference type="Proteomes" id="UP001064087"/>
    </source>
</evidence>
<dbReference type="Proteomes" id="UP001064087">
    <property type="component" value="Chromosome"/>
</dbReference>
<comment type="similarity">
    <text evidence="1">Belongs to the D-isomer specific 2-hydroxyacid dehydrogenase family.</text>
</comment>
<dbReference type="InterPro" id="IPR036291">
    <property type="entry name" value="NAD(P)-bd_dom_sf"/>
</dbReference>
<evidence type="ECO:0000256" key="1">
    <source>
        <dbReference type="RuleBase" id="RU003719"/>
    </source>
</evidence>
<dbReference type="PANTHER" id="PTHR42938">
    <property type="entry name" value="FORMATE DEHYDROGENASE 1"/>
    <property type="match status" value="1"/>
</dbReference>
<feature type="domain" description="D-isomer specific 2-hydroxyacid dehydrogenase NAD-binding" evidence="3">
    <location>
        <begin position="104"/>
        <end position="276"/>
    </location>
</feature>
<dbReference type="EMBL" id="CP106738">
    <property type="protein sequence ID" value="UXX82788.1"/>
    <property type="molecule type" value="Genomic_DNA"/>
</dbReference>
<name>A0ABY6DC77_9RHOB</name>
<keyword evidence="5" id="KW-1185">Reference proteome</keyword>
<evidence type="ECO:0000259" key="2">
    <source>
        <dbReference type="Pfam" id="PF00389"/>
    </source>
</evidence>
<dbReference type="PANTHER" id="PTHR42938:SF9">
    <property type="entry name" value="FORMATE DEHYDROGENASE 1"/>
    <property type="match status" value="1"/>
</dbReference>
<proteinExistence type="inferred from homology"/>
<dbReference type="InterPro" id="IPR006140">
    <property type="entry name" value="D-isomer_DH_NAD-bd"/>
</dbReference>
<dbReference type="Pfam" id="PF00389">
    <property type="entry name" value="2-Hacid_dh"/>
    <property type="match status" value="1"/>
</dbReference>
<dbReference type="Pfam" id="PF02826">
    <property type="entry name" value="2-Hacid_dh_C"/>
    <property type="match status" value="1"/>
</dbReference>
<dbReference type="InterPro" id="IPR006139">
    <property type="entry name" value="D-isomer_2_OHA_DH_cat_dom"/>
</dbReference>
<feature type="domain" description="D-isomer specific 2-hydroxyacid dehydrogenase catalytic" evidence="2">
    <location>
        <begin position="4"/>
        <end position="306"/>
    </location>
</feature>
<dbReference type="RefSeq" id="WP_263047595.1">
    <property type="nucleotide sequence ID" value="NZ_CP106738.1"/>
</dbReference>